<dbReference type="InterPro" id="IPR016186">
    <property type="entry name" value="C-type_lectin-like/link_sf"/>
</dbReference>
<feature type="signal peptide" evidence="1">
    <location>
        <begin position="1"/>
        <end position="16"/>
    </location>
</feature>
<protein>
    <recommendedName>
        <fullName evidence="2">C-type lectin domain-containing protein</fullName>
    </recommendedName>
</protein>
<dbReference type="InterPro" id="IPR016187">
    <property type="entry name" value="CTDL_fold"/>
</dbReference>
<evidence type="ECO:0000313" key="3">
    <source>
        <dbReference type="EMBL" id="CAL4109551.1"/>
    </source>
</evidence>
<keyword evidence="1" id="KW-0732">Signal</keyword>
<name>A0AAV2QZU6_MEGNR</name>
<dbReference type="Pfam" id="PF00059">
    <property type="entry name" value="Lectin_C"/>
    <property type="match status" value="1"/>
</dbReference>
<dbReference type="Proteomes" id="UP001497623">
    <property type="component" value="Unassembled WGS sequence"/>
</dbReference>
<dbReference type="InterPro" id="IPR050111">
    <property type="entry name" value="C-type_lectin/snaclec_domain"/>
</dbReference>
<dbReference type="PANTHER" id="PTHR22803">
    <property type="entry name" value="MANNOSE, PHOSPHOLIPASE, LECTIN RECEPTOR RELATED"/>
    <property type="match status" value="1"/>
</dbReference>
<accession>A0AAV2QZU6</accession>
<sequence>MGTHFWIFIFFVCASAEECPVGFIEISGKCYLFSEHLGENVRTQLEARLFCQVLGHEYSVDLATLGSEATSATDPLMKYIYDNDMSDSGLWLGAERSGSTFQWIDGRDLSTESFLWHYAAPSSHDCVAVASSWNNNNVKRHYIADRTCSELYHFVCEKFQ</sequence>
<gene>
    <name evidence="3" type="ORF">MNOR_LOCUS19134</name>
</gene>
<keyword evidence="4" id="KW-1185">Reference proteome</keyword>
<reference evidence="3 4" key="1">
    <citation type="submission" date="2024-05" db="EMBL/GenBank/DDBJ databases">
        <authorList>
            <person name="Wallberg A."/>
        </authorList>
    </citation>
    <scope>NUCLEOTIDE SEQUENCE [LARGE SCALE GENOMIC DNA]</scope>
</reference>
<feature type="chain" id="PRO_5043506191" description="C-type lectin domain-containing protein" evidence="1">
    <location>
        <begin position="17"/>
        <end position="160"/>
    </location>
</feature>
<feature type="domain" description="C-type lectin" evidence="2">
    <location>
        <begin position="26"/>
        <end position="157"/>
    </location>
</feature>
<dbReference type="SUPFAM" id="SSF56436">
    <property type="entry name" value="C-type lectin-like"/>
    <property type="match status" value="1"/>
</dbReference>
<evidence type="ECO:0000256" key="1">
    <source>
        <dbReference type="SAM" id="SignalP"/>
    </source>
</evidence>
<dbReference type="EMBL" id="CAXKWB010014058">
    <property type="protein sequence ID" value="CAL4109551.1"/>
    <property type="molecule type" value="Genomic_DNA"/>
</dbReference>
<organism evidence="3 4">
    <name type="scientific">Meganyctiphanes norvegica</name>
    <name type="common">Northern krill</name>
    <name type="synonym">Thysanopoda norvegica</name>
    <dbReference type="NCBI Taxonomy" id="48144"/>
    <lineage>
        <taxon>Eukaryota</taxon>
        <taxon>Metazoa</taxon>
        <taxon>Ecdysozoa</taxon>
        <taxon>Arthropoda</taxon>
        <taxon>Crustacea</taxon>
        <taxon>Multicrustacea</taxon>
        <taxon>Malacostraca</taxon>
        <taxon>Eumalacostraca</taxon>
        <taxon>Eucarida</taxon>
        <taxon>Euphausiacea</taxon>
        <taxon>Euphausiidae</taxon>
        <taxon>Meganyctiphanes</taxon>
    </lineage>
</organism>
<evidence type="ECO:0000259" key="2">
    <source>
        <dbReference type="PROSITE" id="PS50041"/>
    </source>
</evidence>
<dbReference type="SMART" id="SM00034">
    <property type="entry name" value="CLECT"/>
    <property type="match status" value="1"/>
</dbReference>
<evidence type="ECO:0000313" key="4">
    <source>
        <dbReference type="Proteomes" id="UP001497623"/>
    </source>
</evidence>
<comment type="caution">
    <text evidence="3">The sequence shown here is derived from an EMBL/GenBank/DDBJ whole genome shotgun (WGS) entry which is preliminary data.</text>
</comment>
<dbReference type="InterPro" id="IPR001304">
    <property type="entry name" value="C-type_lectin-like"/>
</dbReference>
<dbReference type="AlphaFoldDB" id="A0AAV2QZU6"/>
<dbReference type="CDD" id="cd00037">
    <property type="entry name" value="CLECT"/>
    <property type="match status" value="1"/>
</dbReference>
<dbReference type="Gene3D" id="3.10.100.10">
    <property type="entry name" value="Mannose-Binding Protein A, subunit A"/>
    <property type="match status" value="1"/>
</dbReference>
<proteinExistence type="predicted"/>
<dbReference type="PROSITE" id="PS50041">
    <property type="entry name" value="C_TYPE_LECTIN_2"/>
    <property type="match status" value="1"/>
</dbReference>